<dbReference type="InterPro" id="IPR053167">
    <property type="entry name" value="Spore_coat_component"/>
</dbReference>
<feature type="signal peptide" evidence="1">
    <location>
        <begin position="1"/>
        <end position="24"/>
    </location>
</feature>
<evidence type="ECO:0000313" key="3">
    <source>
        <dbReference type="EMBL" id="SIT43695.1"/>
    </source>
</evidence>
<dbReference type="RefSeq" id="WP_094781217.1">
    <property type="nucleotide sequence ID" value="NZ_CYGX02000045.1"/>
</dbReference>
<keyword evidence="3" id="KW-0946">Virion</keyword>
<dbReference type="InterPro" id="IPR007893">
    <property type="entry name" value="Spore_coat_U/FanG"/>
</dbReference>
<keyword evidence="1" id="KW-0732">Signal</keyword>
<gene>
    <name evidence="3" type="ORF">BN2475_450007</name>
</gene>
<keyword evidence="4" id="KW-1185">Reference proteome</keyword>
<dbReference type="OrthoDB" id="8751277at2"/>
<dbReference type="PANTHER" id="PTHR37089">
    <property type="entry name" value="PROTEIN U-RELATED"/>
    <property type="match status" value="1"/>
</dbReference>
<organism evidence="3 4">
    <name type="scientific">Paraburkholderia ribeironis</name>
    <dbReference type="NCBI Taxonomy" id="1247936"/>
    <lineage>
        <taxon>Bacteria</taxon>
        <taxon>Pseudomonadati</taxon>
        <taxon>Pseudomonadota</taxon>
        <taxon>Betaproteobacteria</taxon>
        <taxon>Burkholderiales</taxon>
        <taxon>Burkholderiaceae</taxon>
        <taxon>Paraburkholderia</taxon>
    </lineage>
</organism>
<dbReference type="PANTHER" id="PTHR37089:SF4">
    <property type="entry name" value="EXPORTED PROTEIN"/>
    <property type="match status" value="1"/>
</dbReference>
<proteinExistence type="predicted"/>
<dbReference type="Pfam" id="PF05229">
    <property type="entry name" value="SCPU"/>
    <property type="match status" value="1"/>
</dbReference>
<feature type="domain" description="Spore coat protein U/FanG" evidence="2">
    <location>
        <begin position="28"/>
        <end position="174"/>
    </location>
</feature>
<dbReference type="AlphaFoldDB" id="A0A1N7S8J4"/>
<dbReference type="EMBL" id="CYGX02000045">
    <property type="protein sequence ID" value="SIT43695.1"/>
    <property type="molecule type" value="Genomic_DNA"/>
</dbReference>
<dbReference type="STRING" id="1247936.BN2475_450007"/>
<protein>
    <submittedName>
        <fullName evidence="3">Spore coat protein U</fullName>
    </submittedName>
</protein>
<reference evidence="3 4" key="1">
    <citation type="submission" date="2016-12" db="EMBL/GenBank/DDBJ databases">
        <authorList>
            <person name="Song W.-J."/>
            <person name="Kurnit D.M."/>
        </authorList>
    </citation>
    <scope>NUCLEOTIDE SEQUENCE [LARGE SCALE GENOMIC DNA]</scope>
    <source>
        <strain evidence="3 4">STM7296</strain>
    </source>
</reference>
<evidence type="ECO:0000256" key="1">
    <source>
        <dbReference type="SAM" id="SignalP"/>
    </source>
</evidence>
<evidence type="ECO:0000259" key="2">
    <source>
        <dbReference type="Pfam" id="PF05229"/>
    </source>
</evidence>
<sequence>MSLNKILLATALLGTAGVSLPASAAGPATATFQVMITIQQACSVTAGAASNINLGTVSSTAVNTTGSNTISVTCSKTTPYYVGLAPSAANGGTTTGSGAMSTADALAGNTDKVPYQLTSTPGPAGTPWGNTATSTSVGNGVAGTGTGLAQSLTVYATAASANFTPDSYADTVTVNVNF</sequence>
<dbReference type="SMART" id="SM00972">
    <property type="entry name" value="SCPU"/>
    <property type="match status" value="1"/>
</dbReference>
<keyword evidence="3" id="KW-0167">Capsid protein</keyword>
<feature type="chain" id="PRO_5009944220" evidence="1">
    <location>
        <begin position="25"/>
        <end position="178"/>
    </location>
</feature>
<name>A0A1N7S8J4_9BURK</name>
<accession>A0A1N7S8J4</accession>
<dbReference type="Proteomes" id="UP000187012">
    <property type="component" value="Unassembled WGS sequence"/>
</dbReference>
<evidence type="ECO:0000313" key="4">
    <source>
        <dbReference type="Proteomes" id="UP000187012"/>
    </source>
</evidence>